<dbReference type="AlphaFoldDB" id="I2H2W0"/>
<dbReference type="STRING" id="1071380.I2H2W0"/>
<dbReference type="PANTHER" id="PTHR10204:SF34">
    <property type="entry name" value="NAD(P)H DEHYDROGENASE [QUINONE] 1 ISOFORM 1"/>
    <property type="match status" value="1"/>
</dbReference>
<dbReference type="InParanoid" id="I2H2W0"/>
<dbReference type="EMBL" id="HE806319">
    <property type="protein sequence ID" value="CCH60712.1"/>
    <property type="molecule type" value="Genomic_DNA"/>
</dbReference>
<dbReference type="HOGENOM" id="CLU_058643_2_2_1"/>
<dbReference type="GeneID" id="14496122"/>
<feature type="domain" description="Flavodoxin-like fold" evidence="3">
    <location>
        <begin position="3"/>
        <end position="141"/>
    </location>
</feature>
<dbReference type="SUPFAM" id="SSF52218">
    <property type="entry name" value="Flavoproteins"/>
    <property type="match status" value="1"/>
</dbReference>
<evidence type="ECO:0000256" key="2">
    <source>
        <dbReference type="ARBA" id="ARBA00023002"/>
    </source>
</evidence>
<sequence length="151" mass="17325">MSKNALIILAHPEQNSLNHSLMNESIKILEAKGYKVKTSDLYKMNFNPLLTSNDFKDWPANIPMNLMLAAGKSNESKKLSTDILEEQSKVEWADLVIFQFPLWWMSMPAILKGWFDRSISAKFAYGNKPQIPENSKLANKKDCINDYHSCR</sequence>
<dbReference type="InterPro" id="IPR003680">
    <property type="entry name" value="Flavodoxin_fold"/>
</dbReference>
<evidence type="ECO:0000256" key="1">
    <source>
        <dbReference type="ARBA" id="ARBA00006252"/>
    </source>
</evidence>
<name>I2H2W0_HENB6</name>
<keyword evidence="5" id="KW-1185">Reference proteome</keyword>
<evidence type="ECO:0000259" key="3">
    <source>
        <dbReference type="Pfam" id="PF02525"/>
    </source>
</evidence>
<keyword evidence="2" id="KW-0560">Oxidoreductase</keyword>
<evidence type="ECO:0000313" key="4">
    <source>
        <dbReference type="EMBL" id="CCH60712.1"/>
    </source>
</evidence>
<dbReference type="InterPro" id="IPR051545">
    <property type="entry name" value="NAD(P)H_dehydrogenase_qn"/>
</dbReference>
<accession>I2H2W0</accession>
<protein>
    <recommendedName>
        <fullName evidence="3">Flavodoxin-like fold domain-containing protein</fullName>
    </recommendedName>
</protein>
<dbReference type="InterPro" id="IPR029039">
    <property type="entry name" value="Flavoprotein-like_sf"/>
</dbReference>
<dbReference type="Gene3D" id="3.40.50.360">
    <property type="match status" value="1"/>
</dbReference>
<gene>
    <name evidence="4" type="primary">TBLA0D02050</name>
    <name evidence="4" type="ORF">TBLA_0D02050</name>
</gene>
<dbReference type="OrthoDB" id="26889at2759"/>
<comment type="similarity">
    <text evidence="1">Belongs to the NAD(P)H dehydrogenase (quinone) family.</text>
</comment>
<dbReference type="GO" id="GO:0003955">
    <property type="term" value="F:NAD(P)H dehydrogenase (quinone) activity"/>
    <property type="evidence" value="ECO:0007669"/>
    <property type="project" value="TreeGrafter"/>
</dbReference>
<organism evidence="4 5">
    <name type="scientific">Henningerozyma blattae (strain ATCC 34711 / CBS 6284 / DSM 70876 / NBRC 10599 / NRRL Y-10934 / UCD 77-7)</name>
    <name type="common">Yeast</name>
    <name type="synonym">Tetrapisispora blattae</name>
    <dbReference type="NCBI Taxonomy" id="1071380"/>
    <lineage>
        <taxon>Eukaryota</taxon>
        <taxon>Fungi</taxon>
        <taxon>Dikarya</taxon>
        <taxon>Ascomycota</taxon>
        <taxon>Saccharomycotina</taxon>
        <taxon>Saccharomycetes</taxon>
        <taxon>Saccharomycetales</taxon>
        <taxon>Saccharomycetaceae</taxon>
        <taxon>Henningerozyma</taxon>
    </lineage>
</organism>
<reference evidence="4 5" key="1">
    <citation type="journal article" date="2011" name="Proc. Natl. Acad. Sci. U.S.A.">
        <title>Evolutionary erosion of yeast sex chromosomes by mating-type switching accidents.</title>
        <authorList>
            <person name="Gordon J.L."/>
            <person name="Armisen D."/>
            <person name="Proux-Wera E."/>
            <person name="Oheigeartaigh S.S."/>
            <person name="Byrne K.P."/>
            <person name="Wolfe K.H."/>
        </authorList>
    </citation>
    <scope>NUCLEOTIDE SEQUENCE [LARGE SCALE GENOMIC DNA]</scope>
    <source>
        <strain evidence="5">ATCC 34711 / CBS 6284 / DSM 70876 / NBRC 10599 / NRRL Y-10934 / UCD 77-7</strain>
    </source>
</reference>
<dbReference type="KEGG" id="tbl:TBLA_0D02050"/>
<dbReference type="RefSeq" id="XP_004180231.1">
    <property type="nucleotide sequence ID" value="XM_004180183.1"/>
</dbReference>
<dbReference type="GO" id="GO:0005829">
    <property type="term" value="C:cytosol"/>
    <property type="evidence" value="ECO:0007669"/>
    <property type="project" value="TreeGrafter"/>
</dbReference>
<dbReference type="eggNOG" id="ENOG502QRQH">
    <property type="taxonomic scope" value="Eukaryota"/>
</dbReference>
<dbReference type="Pfam" id="PF02525">
    <property type="entry name" value="Flavodoxin_2"/>
    <property type="match status" value="1"/>
</dbReference>
<evidence type="ECO:0000313" key="5">
    <source>
        <dbReference type="Proteomes" id="UP000002866"/>
    </source>
</evidence>
<dbReference type="PANTHER" id="PTHR10204">
    <property type="entry name" value="NAD P H OXIDOREDUCTASE-RELATED"/>
    <property type="match status" value="1"/>
</dbReference>
<dbReference type="Proteomes" id="UP000002866">
    <property type="component" value="Chromosome 4"/>
</dbReference>
<proteinExistence type="inferred from homology"/>